<dbReference type="Proteomes" id="UP000789524">
    <property type="component" value="Unassembled WGS sequence"/>
</dbReference>
<gene>
    <name evidence="2" type="ORF">DCHRY22_LOCUS5410</name>
</gene>
<sequence>MGKECAARTRQLLREPLDDAFIKSAISRVHRLAHPYYGMSFVKISPKSTVHFERGVPRIHPPRPPRSAPPRPRSSFPSASSIVPDTPHPQRPPRAAIRQSRAPSRLDASPRVESSFPQTFPIQKIGVVRNSSHSLCLKLSVKVFSKPI</sequence>
<feature type="region of interest" description="Disordered" evidence="1">
    <location>
        <begin position="54"/>
        <end position="113"/>
    </location>
</feature>
<proteinExistence type="predicted"/>
<dbReference type="EMBL" id="CAKASE010000051">
    <property type="protein sequence ID" value="CAG9564407.1"/>
    <property type="molecule type" value="Genomic_DNA"/>
</dbReference>
<evidence type="ECO:0000256" key="1">
    <source>
        <dbReference type="SAM" id="MobiDB-lite"/>
    </source>
</evidence>
<accession>A0A8J2QNW2</accession>
<keyword evidence="3" id="KW-1185">Reference proteome</keyword>
<dbReference type="AlphaFoldDB" id="A0A8J2QNW2"/>
<organism evidence="2 3">
    <name type="scientific">Danaus chrysippus</name>
    <name type="common">African queen</name>
    <dbReference type="NCBI Taxonomy" id="151541"/>
    <lineage>
        <taxon>Eukaryota</taxon>
        <taxon>Metazoa</taxon>
        <taxon>Ecdysozoa</taxon>
        <taxon>Arthropoda</taxon>
        <taxon>Hexapoda</taxon>
        <taxon>Insecta</taxon>
        <taxon>Pterygota</taxon>
        <taxon>Neoptera</taxon>
        <taxon>Endopterygota</taxon>
        <taxon>Lepidoptera</taxon>
        <taxon>Glossata</taxon>
        <taxon>Ditrysia</taxon>
        <taxon>Papilionoidea</taxon>
        <taxon>Nymphalidae</taxon>
        <taxon>Danainae</taxon>
        <taxon>Danaini</taxon>
        <taxon>Danaina</taxon>
        <taxon>Danaus</taxon>
        <taxon>Anosia</taxon>
    </lineage>
</organism>
<evidence type="ECO:0000313" key="3">
    <source>
        <dbReference type="Proteomes" id="UP000789524"/>
    </source>
</evidence>
<comment type="caution">
    <text evidence="2">The sequence shown here is derived from an EMBL/GenBank/DDBJ whole genome shotgun (WGS) entry which is preliminary data.</text>
</comment>
<evidence type="ECO:0000313" key="2">
    <source>
        <dbReference type="EMBL" id="CAG9564407.1"/>
    </source>
</evidence>
<name>A0A8J2QNW2_9NEOP</name>
<protein>
    <submittedName>
        <fullName evidence="2">(African queen) hypothetical protein</fullName>
    </submittedName>
</protein>
<feature type="compositionally biased region" description="Low complexity" evidence="1">
    <location>
        <begin position="73"/>
        <end position="84"/>
    </location>
</feature>
<reference evidence="2" key="1">
    <citation type="submission" date="2021-09" db="EMBL/GenBank/DDBJ databases">
        <authorList>
            <person name="Martin H S."/>
        </authorList>
    </citation>
    <scope>NUCLEOTIDE SEQUENCE</scope>
</reference>
<feature type="compositionally biased region" description="Pro residues" evidence="1">
    <location>
        <begin position="62"/>
        <end position="72"/>
    </location>
</feature>